<accession>A0AA40FNP8</accession>
<evidence type="ECO:0000313" key="2">
    <source>
        <dbReference type="Proteomes" id="UP001177670"/>
    </source>
</evidence>
<sequence length="74" mass="8241">MYSKKRVGAASGPGNEKFVRSNDVLMRQRASCAEEGVDGRPVAPSSFLPSARMTSSFYLPIVKNDRSSDDWDKW</sequence>
<dbReference type="Proteomes" id="UP001177670">
    <property type="component" value="Unassembled WGS sequence"/>
</dbReference>
<dbReference type="EMBL" id="JAHYIQ010000023">
    <property type="protein sequence ID" value="KAK1122205.1"/>
    <property type="molecule type" value="Genomic_DNA"/>
</dbReference>
<keyword evidence="2" id="KW-1185">Reference proteome</keyword>
<evidence type="ECO:0000313" key="1">
    <source>
        <dbReference type="EMBL" id="KAK1122205.1"/>
    </source>
</evidence>
<reference evidence="1" key="1">
    <citation type="submission" date="2021-10" db="EMBL/GenBank/DDBJ databases">
        <title>Melipona bicolor Genome sequencing and assembly.</title>
        <authorList>
            <person name="Araujo N.S."/>
            <person name="Arias M.C."/>
        </authorList>
    </citation>
    <scope>NUCLEOTIDE SEQUENCE</scope>
    <source>
        <strain evidence="1">USP_2M_L1-L4_2017</strain>
        <tissue evidence="1">Whole body</tissue>
    </source>
</reference>
<organism evidence="1 2">
    <name type="scientific">Melipona bicolor</name>
    <dbReference type="NCBI Taxonomy" id="60889"/>
    <lineage>
        <taxon>Eukaryota</taxon>
        <taxon>Metazoa</taxon>
        <taxon>Ecdysozoa</taxon>
        <taxon>Arthropoda</taxon>
        <taxon>Hexapoda</taxon>
        <taxon>Insecta</taxon>
        <taxon>Pterygota</taxon>
        <taxon>Neoptera</taxon>
        <taxon>Endopterygota</taxon>
        <taxon>Hymenoptera</taxon>
        <taxon>Apocrita</taxon>
        <taxon>Aculeata</taxon>
        <taxon>Apoidea</taxon>
        <taxon>Anthophila</taxon>
        <taxon>Apidae</taxon>
        <taxon>Melipona</taxon>
    </lineage>
</organism>
<gene>
    <name evidence="1" type="ORF">K0M31_009431</name>
</gene>
<protein>
    <submittedName>
        <fullName evidence="1">Uncharacterized protein</fullName>
    </submittedName>
</protein>
<name>A0AA40FNP8_9HYME</name>
<comment type="caution">
    <text evidence="1">The sequence shown here is derived from an EMBL/GenBank/DDBJ whole genome shotgun (WGS) entry which is preliminary data.</text>
</comment>
<dbReference type="AlphaFoldDB" id="A0AA40FNP8"/>
<proteinExistence type="predicted"/>